<dbReference type="GO" id="GO:0046872">
    <property type="term" value="F:metal ion binding"/>
    <property type="evidence" value="ECO:0007669"/>
    <property type="project" value="InterPro"/>
</dbReference>
<dbReference type="RefSeq" id="WP_203976709.1">
    <property type="nucleotide sequence ID" value="NZ_BAAAKY010000027.1"/>
</dbReference>
<dbReference type="InterPro" id="IPR017517">
    <property type="entry name" value="Maleyloyr_isom"/>
</dbReference>
<protein>
    <submittedName>
        <fullName evidence="2">TIGR03086 family protein</fullName>
    </submittedName>
</protein>
<evidence type="ECO:0000313" key="3">
    <source>
        <dbReference type="Proteomes" id="UP000644610"/>
    </source>
</evidence>
<dbReference type="Pfam" id="PF11716">
    <property type="entry name" value="MDMPI_N"/>
    <property type="match status" value="1"/>
</dbReference>
<organism evidence="2 3">
    <name type="scientific">Planotetraspora silvatica</name>
    <dbReference type="NCBI Taxonomy" id="234614"/>
    <lineage>
        <taxon>Bacteria</taxon>
        <taxon>Bacillati</taxon>
        <taxon>Actinomycetota</taxon>
        <taxon>Actinomycetes</taxon>
        <taxon>Streptosporangiales</taxon>
        <taxon>Streptosporangiaceae</taxon>
        <taxon>Planotetraspora</taxon>
    </lineage>
</organism>
<dbReference type="AlphaFoldDB" id="A0A8J3UNZ4"/>
<keyword evidence="3" id="KW-1185">Reference proteome</keyword>
<evidence type="ECO:0000313" key="2">
    <source>
        <dbReference type="EMBL" id="GII47846.1"/>
    </source>
</evidence>
<reference evidence="2" key="1">
    <citation type="submission" date="2021-01" db="EMBL/GenBank/DDBJ databases">
        <title>Whole genome shotgun sequence of Planotetraspora silvatica NBRC 100141.</title>
        <authorList>
            <person name="Komaki H."/>
            <person name="Tamura T."/>
        </authorList>
    </citation>
    <scope>NUCLEOTIDE SEQUENCE</scope>
    <source>
        <strain evidence="2">NBRC 100141</strain>
    </source>
</reference>
<dbReference type="EMBL" id="BOOQ01000027">
    <property type="protein sequence ID" value="GII47846.1"/>
    <property type="molecule type" value="Genomic_DNA"/>
</dbReference>
<dbReference type="InterPro" id="IPR024344">
    <property type="entry name" value="MDMPI_metal-binding"/>
</dbReference>
<proteinExistence type="predicted"/>
<comment type="caution">
    <text evidence="2">The sequence shown here is derived from an EMBL/GenBank/DDBJ whole genome shotgun (WGS) entry which is preliminary data.</text>
</comment>
<evidence type="ECO:0000259" key="1">
    <source>
        <dbReference type="Pfam" id="PF11716"/>
    </source>
</evidence>
<accession>A0A8J3UNZ4</accession>
<dbReference type="InterPro" id="IPR017520">
    <property type="entry name" value="CHP03086"/>
</dbReference>
<dbReference type="SUPFAM" id="SSF109854">
    <property type="entry name" value="DinB/YfiT-like putative metalloenzymes"/>
    <property type="match status" value="1"/>
</dbReference>
<dbReference type="NCBIfam" id="TIGR03083">
    <property type="entry name" value="maleylpyruvate isomerase family mycothiol-dependent enzyme"/>
    <property type="match status" value="1"/>
</dbReference>
<name>A0A8J3UNZ4_9ACTN</name>
<feature type="domain" description="Mycothiol-dependent maleylpyruvate isomerase metal-binding" evidence="1">
    <location>
        <begin position="16"/>
        <end position="132"/>
    </location>
</feature>
<dbReference type="InterPro" id="IPR034660">
    <property type="entry name" value="DinB/YfiT-like"/>
</dbReference>
<dbReference type="Proteomes" id="UP000644610">
    <property type="component" value="Unassembled WGS sequence"/>
</dbReference>
<sequence length="190" mass="20366">MNPSGDLPTIDALDIALDSSAGLVRRITASQLHLITPNPGWTVRDVIGHSIGVTLKFAAFAAGTTDQPRTPKGDLVGADHHLAFEKTVQAAKVSWAEVDLSRACSLPFGEFSADLAAGINLFDLLAHGWDLETTVGAKYSCPDQVWAVGLTAARQVIGKDRDPRHYAPELATGAHPTIRSRFLRYLGRQG</sequence>
<gene>
    <name evidence="2" type="ORF">Psi02_42700</name>
</gene>
<dbReference type="NCBIfam" id="TIGR03086">
    <property type="entry name" value="TIGR03086 family metal-binding protein"/>
    <property type="match status" value="1"/>
</dbReference>